<dbReference type="Proteomes" id="UP000283530">
    <property type="component" value="Unassembled WGS sequence"/>
</dbReference>
<dbReference type="STRING" id="337451.A0A3S3N2T2"/>
<proteinExistence type="inferred from homology"/>
<keyword evidence="8" id="KW-1185">Reference proteome</keyword>
<name>A0A3S3N2T2_9MAGN</name>
<dbReference type="AlphaFoldDB" id="A0A3S3N2T2"/>
<dbReference type="GO" id="GO:0032259">
    <property type="term" value="P:methylation"/>
    <property type="evidence" value="ECO:0007669"/>
    <property type="project" value="UniProtKB-KW"/>
</dbReference>
<dbReference type="EMBL" id="QPKB01000011">
    <property type="protein sequence ID" value="RWR94849.1"/>
    <property type="molecule type" value="Genomic_DNA"/>
</dbReference>
<evidence type="ECO:0000256" key="2">
    <source>
        <dbReference type="ARBA" id="ARBA00022603"/>
    </source>
</evidence>
<evidence type="ECO:0000256" key="3">
    <source>
        <dbReference type="ARBA" id="ARBA00022679"/>
    </source>
</evidence>
<accession>A0A3S3N2T2</accession>
<dbReference type="GO" id="GO:0016279">
    <property type="term" value="F:protein-lysine N-methyltransferase activity"/>
    <property type="evidence" value="ECO:0007669"/>
    <property type="project" value="UniProtKB-UniRule"/>
</dbReference>
<evidence type="ECO:0000256" key="1">
    <source>
        <dbReference type="ARBA" id="ARBA00022490"/>
    </source>
</evidence>
<reference evidence="7 8" key="1">
    <citation type="journal article" date="2019" name="Nat. Plants">
        <title>Stout camphor tree genome fills gaps in understanding of flowering plant genome evolution.</title>
        <authorList>
            <person name="Chaw S.M."/>
            <person name="Liu Y.C."/>
            <person name="Wu Y.W."/>
            <person name="Wang H.Y."/>
            <person name="Lin C.I."/>
            <person name="Wu C.S."/>
            <person name="Ke H.M."/>
            <person name="Chang L.Y."/>
            <person name="Hsu C.Y."/>
            <person name="Yang H.T."/>
            <person name="Sudianto E."/>
            <person name="Hsu M.H."/>
            <person name="Wu K.P."/>
            <person name="Wang L.N."/>
            <person name="Leebens-Mack J.H."/>
            <person name="Tsai I.J."/>
        </authorList>
    </citation>
    <scope>NUCLEOTIDE SEQUENCE [LARGE SCALE GENOMIC DNA]</scope>
    <source>
        <strain evidence="8">cv. Chaw 1501</strain>
        <tissue evidence="7">Young leaves</tissue>
    </source>
</reference>
<dbReference type="GO" id="GO:0005737">
    <property type="term" value="C:cytoplasm"/>
    <property type="evidence" value="ECO:0007669"/>
    <property type="project" value="UniProtKB-SubCell"/>
</dbReference>
<comment type="caution">
    <text evidence="7">The sequence shown here is derived from an EMBL/GenBank/DDBJ whole genome shotgun (WGS) entry which is preliminary data.</text>
</comment>
<evidence type="ECO:0000256" key="4">
    <source>
        <dbReference type="ARBA" id="ARBA00022691"/>
    </source>
</evidence>
<dbReference type="Pfam" id="PF13847">
    <property type="entry name" value="Methyltransf_31"/>
    <property type="match status" value="1"/>
</dbReference>
<keyword evidence="4 5" id="KW-0949">S-adenosyl-L-methionine</keyword>
<dbReference type="OrthoDB" id="540004at2759"/>
<dbReference type="EC" id="2.1.1.-" evidence="5"/>
<dbReference type="PANTHER" id="PTHR12843">
    <property type="entry name" value="PROTEIN-LYSINE N-METHYLTRANSFERASE METTL10"/>
    <property type="match status" value="1"/>
</dbReference>
<sequence length="339" mass="37634">MAGIRWPPEDSELLQARAPSTADLISDDDRSIAADSWSIKSDYGSTLDDEQRHVDASDALSAGNFRAASDYSSDKEEPDAEVEPSMLGLQSYWDATYADELTNFHEHGHTGEIWFGTEVMEVVASWTKNLCVNISQGRTQNLTNDGSCKSETGEEVVKYLSGWSVLDIGTGNGLLLQELAKQGFSDLTGTDYSEAAIDLARNLAIRDGFSNINFLVDDVLETKLERQFQLVTDKGTLDAIGLHPDGSMKRIMYWESLSKLIAPGGILVITSCNSTKDELVLEVDNFNQRNLCPESEAMDQERRDPLLFRYLNHVQTYPTFMFAGVEGSRVATVAFQWRS</sequence>
<protein>
    <recommendedName>
        <fullName evidence="5">Protein-lysine N-methyltransferase CKAN_02416200</fullName>
        <ecNumber evidence="5">2.1.1.-</ecNumber>
    </recommendedName>
</protein>
<dbReference type="InterPro" id="IPR025714">
    <property type="entry name" value="Methyltranfer_dom"/>
</dbReference>
<dbReference type="InterPro" id="IPR026635">
    <property type="entry name" value="Efm4/METTL10"/>
</dbReference>
<dbReference type="PANTHER" id="PTHR12843:SF5">
    <property type="entry name" value="EEF1A LYSINE METHYLTRANSFERASE 2"/>
    <property type="match status" value="1"/>
</dbReference>
<comment type="function">
    <text evidence="5">S-adenosyl-L-methionine-dependent protein-lysine N-methyltransferase that methylates elongation factor 1-alpha.</text>
</comment>
<comment type="similarity">
    <text evidence="5">Belongs to the class I-like SAM-binding methyltransferase superfamily. EFM4 family.</text>
</comment>
<evidence type="ECO:0000313" key="7">
    <source>
        <dbReference type="EMBL" id="RWR94849.1"/>
    </source>
</evidence>
<organism evidence="7 8">
    <name type="scientific">Cinnamomum micranthum f. kanehirae</name>
    <dbReference type="NCBI Taxonomy" id="337451"/>
    <lineage>
        <taxon>Eukaryota</taxon>
        <taxon>Viridiplantae</taxon>
        <taxon>Streptophyta</taxon>
        <taxon>Embryophyta</taxon>
        <taxon>Tracheophyta</taxon>
        <taxon>Spermatophyta</taxon>
        <taxon>Magnoliopsida</taxon>
        <taxon>Magnoliidae</taxon>
        <taxon>Laurales</taxon>
        <taxon>Lauraceae</taxon>
        <taxon>Cinnamomum</taxon>
    </lineage>
</organism>
<gene>
    <name evidence="7" type="ORF">CKAN_02416200</name>
</gene>
<dbReference type="CDD" id="cd02440">
    <property type="entry name" value="AdoMet_MTases"/>
    <property type="match status" value="1"/>
</dbReference>
<keyword evidence="1 5" id="KW-0963">Cytoplasm</keyword>
<dbReference type="SUPFAM" id="SSF53335">
    <property type="entry name" value="S-adenosyl-L-methionine-dependent methyltransferases"/>
    <property type="match status" value="1"/>
</dbReference>
<evidence type="ECO:0000259" key="6">
    <source>
        <dbReference type="Pfam" id="PF13847"/>
    </source>
</evidence>
<dbReference type="FunFam" id="3.40.50.150:FF:000184">
    <property type="entry name" value="Protein-lysine N-methyltransferase Os01g0121100"/>
    <property type="match status" value="1"/>
</dbReference>
<dbReference type="InterPro" id="IPR029063">
    <property type="entry name" value="SAM-dependent_MTases_sf"/>
</dbReference>
<dbReference type="Gene3D" id="3.40.50.150">
    <property type="entry name" value="Vaccinia Virus protein VP39"/>
    <property type="match status" value="1"/>
</dbReference>
<evidence type="ECO:0000256" key="5">
    <source>
        <dbReference type="HAMAP-Rule" id="MF_03188"/>
    </source>
</evidence>
<comment type="subcellular location">
    <subcellularLocation>
        <location evidence="5">Cytoplasm</location>
    </subcellularLocation>
</comment>
<feature type="domain" description="Methyltransferase" evidence="6">
    <location>
        <begin position="161"/>
        <end position="285"/>
    </location>
</feature>
<keyword evidence="2 5" id="KW-0489">Methyltransferase</keyword>
<dbReference type="HAMAP" id="MF_03188">
    <property type="entry name" value="Methyltr_EFM4"/>
    <property type="match status" value="1"/>
</dbReference>
<evidence type="ECO:0000313" key="8">
    <source>
        <dbReference type="Proteomes" id="UP000283530"/>
    </source>
</evidence>
<keyword evidence="3 5" id="KW-0808">Transferase</keyword>